<dbReference type="GO" id="GO:0005886">
    <property type="term" value="C:plasma membrane"/>
    <property type="evidence" value="ECO:0007669"/>
    <property type="project" value="TreeGrafter"/>
</dbReference>
<feature type="transmembrane region" description="Helical" evidence="8">
    <location>
        <begin position="350"/>
        <end position="370"/>
    </location>
</feature>
<protein>
    <submittedName>
        <fullName evidence="10">Cytochrome c oxidase accessory protein CcoG</fullName>
    </submittedName>
</protein>
<dbReference type="InterPro" id="IPR032879">
    <property type="entry name" value="FixG_C"/>
</dbReference>
<feature type="transmembrane region" description="Helical" evidence="8">
    <location>
        <begin position="45"/>
        <end position="63"/>
    </location>
</feature>
<dbReference type="PANTHER" id="PTHR30176:SF3">
    <property type="entry name" value="FERREDOXIN-TYPE PROTEIN NAPH"/>
    <property type="match status" value="1"/>
</dbReference>
<dbReference type="SUPFAM" id="SSF54862">
    <property type="entry name" value="4Fe-4S ferredoxins"/>
    <property type="match status" value="1"/>
</dbReference>
<dbReference type="Pfam" id="PF12801">
    <property type="entry name" value="Fer4_5"/>
    <property type="match status" value="1"/>
</dbReference>
<dbReference type="Pfam" id="PF11614">
    <property type="entry name" value="FixG_C"/>
    <property type="match status" value="1"/>
</dbReference>
<dbReference type="OrthoDB" id="9811700at2"/>
<keyword evidence="4" id="KW-0249">Electron transport</keyword>
<dbReference type="AlphaFoldDB" id="A0A5C8PDX9"/>
<evidence type="ECO:0000256" key="3">
    <source>
        <dbReference type="ARBA" id="ARBA00022723"/>
    </source>
</evidence>
<dbReference type="Gene3D" id="3.30.70.20">
    <property type="match status" value="1"/>
</dbReference>
<dbReference type="PANTHER" id="PTHR30176">
    <property type="entry name" value="FERREDOXIN-TYPE PROTEIN NAPH"/>
    <property type="match status" value="1"/>
</dbReference>
<dbReference type="PROSITE" id="PS00198">
    <property type="entry name" value="4FE4S_FER_1"/>
    <property type="match status" value="1"/>
</dbReference>
<dbReference type="InterPro" id="IPR017896">
    <property type="entry name" value="4Fe4S_Fe-S-bd"/>
</dbReference>
<evidence type="ECO:0000256" key="8">
    <source>
        <dbReference type="SAM" id="Phobius"/>
    </source>
</evidence>
<keyword evidence="8" id="KW-0812">Transmembrane</keyword>
<evidence type="ECO:0000256" key="4">
    <source>
        <dbReference type="ARBA" id="ARBA00022982"/>
    </source>
</evidence>
<feature type="transmembrane region" description="Helical" evidence="8">
    <location>
        <begin position="97"/>
        <end position="118"/>
    </location>
</feature>
<gene>
    <name evidence="10" type="primary">ccoG</name>
    <name evidence="10" type="ORF">FHP25_28575</name>
</gene>
<keyword evidence="8" id="KW-1133">Transmembrane helix</keyword>
<dbReference type="InterPro" id="IPR013783">
    <property type="entry name" value="Ig-like_fold"/>
</dbReference>
<dbReference type="EMBL" id="VDUZ01000039">
    <property type="protein sequence ID" value="TXL71824.1"/>
    <property type="molecule type" value="Genomic_DNA"/>
</dbReference>
<keyword evidence="11" id="KW-1185">Reference proteome</keyword>
<dbReference type="InterPro" id="IPR051684">
    <property type="entry name" value="Electron_Trans/Redox"/>
</dbReference>
<evidence type="ECO:0000256" key="2">
    <source>
        <dbReference type="ARBA" id="ARBA00022485"/>
    </source>
</evidence>
<feature type="transmembrane region" description="Helical" evidence="8">
    <location>
        <begin position="207"/>
        <end position="225"/>
    </location>
</feature>
<dbReference type="InterPro" id="IPR017900">
    <property type="entry name" value="4Fe4S_Fe_S_CS"/>
</dbReference>
<keyword evidence="6" id="KW-0411">Iron-sulfur</keyword>
<evidence type="ECO:0000259" key="9">
    <source>
        <dbReference type="PROSITE" id="PS51379"/>
    </source>
</evidence>
<accession>A0A5C8PDX9</accession>
<feature type="region of interest" description="Disordered" evidence="7">
    <location>
        <begin position="1"/>
        <end position="21"/>
    </location>
</feature>
<feature type="domain" description="4Fe-4S ferredoxin-type" evidence="9">
    <location>
        <begin position="266"/>
        <end position="295"/>
    </location>
</feature>
<keyword evidence="2" id="KW-0004">4Fe-4S</keyword>
<evidence type="ECO:0000256" key="1">
    <source>
        <dbReference type="ARBA" id="ARBA00022448"/>
    </source>
</evidence>
<keyword evidence="3" id="KW-0479">Metal-binding</keyword>
<keyword evidence="1" id="KW-0813">Transport</keyword>
<dbReference type="Pfam" id="PF13746">
    <property type="entry name" value="Fer4_18"/>
    <property type="match status" value="1"/>
</dbReference>
<evidence type="ECO:0000313" key="10">
    <source>
        <dbReference type="EMBL" id="TXL71824.1"/>
    </source>
</evidence>
<proteinExistence type="predicted"/>
<keyword evidence="5" id="KW-0408">Iron</keyword>
<dbReference type="NCBIfam" id="TIGR02745">
    <property type="entry name" value="ccoG_rdxA_fixG"/>
    <property type="match status" value="1"/>
</dbReference>
<feature type="compositionally biased region" description="Basic and acidic residues" evidence="7">
    <location>
        <begin position="1"/>
        <end position="11"/>
    </location>
</feature>
<dbReference type="RefSeq" id="WP_147850406.1">
    <property type="nucleotide sequence ID" value="NZ_VDUZ01000039.1"/>
</dbReference>
<dbReference type="Gene3D" id="2.60.40.10">
    <property type="entry name" value="Immunoglobulins"/>
    <property type="match status" value="1"/>
</dbReference>
<dbReference type="PROSITE" id="PS51379">
    <property type="entry name" value="4FE4S_FER_2"/>
    <property type="match status" value="1"/>
</dbReference>
<keyword evidence="8" id="KW-0472">Membrane</keyword>
<feature type="transmembrane region" description="Helical" evidence="8">
    <location>
        <begin position="171"/>
        <end position="187"/>
    </location>
</feature>
<sequence>MVAMPERRDLEPAATDPQSVTTPAPLYASRVRVYPRKVSGTWRSVKWVVLAACLTIYYAAAWLRWDRGPNAPDQAFLIDIVGGRAYFLDLEIWPQEVYYITGLLILGAVGLFLATSLFGRVWCGYSCPQTVWTDLFMLVERWIEGDRNARIRLDKGRMTARKAALKTAKHAAWLLIAFATGGAWILYFNDAPTVTRAFFAGQAGAGVYFFVALFTVTTYTLAGWAREQVCTYMCPWPRFQAAMFDEHSFTVTYRAWRGEPRGAKRKTQSWEGRGDCIDCKACVQVCPTGIDIRNGPQLECISCGLCVDACNEMMDRIDRPRGLIDWTTLAADAAASKREKPVYRIVRSRTLIYTALLVMVAAVMVVALALRSTVEVNVLRDRSPQFVTLADGSIRNGYTIKILNKTRSTVTYRIQFEGVAGATMALSGGAPSAGTVEVTVNPDSVGSFALFVRAERGVLTDKFQAVQFSIIDPAGDVAARRSTVFAGPG</sequence>
<evidence type="ECO:0000256" key="5">
    <source>
        <dbReference type="ARBA" id="ARBA00023004"/>
    </source>
</evidence>
<evidence type="ECO:0000256" key="7">
    <source>
        <dbReference type="SAM" id="MobiDB-lite"/>
    </source>
</evidence>
<comment type="caution">
    <text evidence="10">The sequence shown here is derived from an EMBL/GenBank/DDBJ whole genome shotgun (WGS) entry which is preliminary data.</text>
</comment>
<evidence type="ECO:0000313" key="11">
    <source>
        <dbReference type="Proteomes" id="UP000321638"/>
    </source>
</evidence>
<dbReference type="Proteomes" id="UP000321638">
    <property type="component" value="Unassembled WGS sequence"/>
</dbReference>
<reference evidence="10 11" key="1">
    <citation type="submission" date="2019-06" db="EMBL/GenBank/DDBJ databases">
        <title>New taxonomy in bacterial strain CC-CFT640, isolated from vineyard.</title>
        <authorList>
            <person name="Lin S.-Y."/>
            <person name="Tsai C.-F."/>
            <person name="Young C.-C."/>
        </authorList>
    </citation>
    <scope>NUCLEOTIDE SEQUENCE [LARGE SCALE GENOMIC DNA]</scope>
    <source>
        <strain evidence="10 11">CC-CFT640</strain>
    </source>
</reference>
<evidence type="ECO:0000256" key="6">
    <source>
        <dbReference type="ARBA" id="ARBA00023014"/>
    </source>
</evidence>
<dbReference type="GO" id="GO:0051539">
    <property type="term" value="F:4 iron, 4 sulfur cluster binding"/>
    <property type="evidence" value="ECO:0007669"/>
    <property type="project" value="UniProtKB-KW"/>
</dbReference>
<name>A0A5C8PDX9_9HYPH</name>
<dbReference type="GO" id="GO:0046872">
    <property type="term" value="F:metal ion binding"/>
    <property type="evidence" value="ECO:0007669"/>
    <property type="project" value="UniProtKB-KW"/>
</dbReference>
<organism evidence="10 11">
    <name type="scientific">Vineibacter terrae</name>
    <dbReference type="NCBI Taxonomy" id="2586908"/>
    <lineage>
        <taxon>Bacteria</taxon>
        <taxon>Pseudomonadati</taxon>
        <taxon>Pseudomonadota</taxon>
        <taxon>Alphaproteobacteria</taxon>
        <taxon>Hyphomicrobiales</taxon>
        <taxon>Vineibacter</taxon>
    </lineage>
</organism>
<dbReference type="InterPro" id="IPR014116">
    <property type="entry name" value="Cyt_c_oxidase_cbb3_FixG"/>
</dbReference>